<comment type="caution">
    <text evidence="1">The sequence shown here is derived from an EMBL/GenBank/DDBJ whole genome shotgun (WGS) entry which is preliminary data.</text>
</comment>
<reference evidence="1" key="2">
    <citation type="submission" date="2022-01" db="EMBL/GenBank/DDBJ databases">
        <authorList>
            <person name="Yamashiro T."/>
            <person name="Shiraishi A."/>
            <person name="Satake H."/>
            <person name="Nakayama K."/>
        </authorList>
    </citation>
    <scope>NUCLEOTIDE SEQUENCE</scope>
</reference>
<organism evidence="1 2">
    <name type="scientific">Tanacetum coccineum</name>
    <dbReference type="NCBI Taxonomy" id="301880"/>
    <lineage>
        <taxon>Eukaryota</taxon>
        <taxon>Viridiplantae</taxon>
        <taxon>Streptophyta</taxon>
        <taxon>Embryophyta</taxon>
        <taxon>Tracheophyta</taxon>
        <taxon>Spermatophyta</taxon>
        <taxon>Magnoliopsida</taxon>
        <taxon>eudicotyledons</taxon>
        <taxon>Gunneridae</taxon>
        <taxon>Pentapetalae</taxon>
        <taxon>asterids</taxon>
        <taxon>campanulids</taxon>
        <taxon>Asterales</taxon>
        <taxon>Asteraceae</taxon>
        <taxon>Asteroideae</taxon>
        <taxon>Anthemideae</taxon>
        <taxon>Anthemidinae</taxon>
        <taxon>Tanacetum</taxon>
    </lineage>
</organism>
<dbReference type="Pfam" id="PF14223">
    <property type="entry name" value="Retrotran_gag_2"/>
    <property type="match status" value="1"/>
</dbReference>
<dbReference type="PANTHER" id="PTHR35317">
    <property type="entry name" value="OS04G0629600 PROTEIN"/>
    <property type="match status" value="1"/>
</dbReference>
<reference evidence="1" key="1">
    <citation type="journal article" date="2022" name="Int. J. Mol. Sci.">
        <title>Draft Genome of Tanacetum Coccineum: Genomic Comparison of Closely Related Tanacetum-Family Plants.</title>
        <authorList>
            <person name="Yamashiro T."/>
            <person name="Shiraishi A."/>
            <person name="Nakayama K."/>
            <person name="Satake H."/>
        </authorList>
    </citation>
    <scope>NUCLEOTIDE SEQUENCE</scope>
</reference>
<proteinExistence type="predicted"/>
<keyword evidence="2" id="KW-1185">Reference proteome</keyword>
<dbReference type="PANTHER" id="PTHR35317:SF23">
    <property type="entry name" value="OS04G0629600 PROTEIN"/>
    <property type="match status" value="1"/>
</dbReference>
<sequence>MDQDSTHMVAASKVPMLKPGEFELWRMRIEQYIQMIDYALWEVIENGNTAPKTTVVEGVEKVMPPTTAEQKAQKRLEVKARSTFMMGIPNEHYLKFNSIKDAKLLMEAIEKRFGGNTATKKTQSNLLKQQYENFTALSSKILDQTFNRLQKLVSQLELLGETISQEDVNQKLLRSLSPEWNTHVVVWRNKTDLDTMSMSINYRKLVNYDSGGACRTLKVSLGTAQEGETIEAVKNWKCAPETPASIVSFVEDWLDITVGSLKKFKKRSLEELKPQSKDTRRTSGNTTRNDPFPPFLIIEAQTQVIEQVAAQSGMDSKMVELLSFKLDVLDFGTCIFNTPDYLPLLYCKNGGVTDWYQRHGYKEQGCLSQVIEQYTARSGMDMKMAKTCYHSHFGTRVQAFYARELPISSPDPITPPAILTPSPVLPPSLLFNPRYFFIPEELLPPKKQIYSPSSSSTTLSNPSRNQTCNLVSPSSLVYTSIPPQVFEIGKCSDKMYLKHHEKQVEDILNYLDELYLHRIERMEEGRINGNELKTKLKEIRTQIIKLQTKQLGQKDKIAFASYRIYDLEQIIEKNPSSSPNRSGGSLGCHLPAQNQQTLRISYSFILAMGCVV</sequence>
<name>A0ABQ5BUV6_9ASTR</name>
<accession>A0ABQ5BUV6</accession>
<dbReference type="EMBL" id="BQNB010013608">
    <property type="protein sequence ID" value="GJT18049.1"/>
    <property type="molecule type" value="Genomic_DNA"/>
</dbReference>
<dbReference type="Proteomes" id="UP001151760">
    <property type="component" value="Unassembled WGS sequence"/>
</dbReference>
<evidence type="ECO:0000313" key="2">
    <source>
        <dbReference type="Proteomes" id="UP001151760"/>
    </source>
</evidence>
<gene>
    <name evidence="1" type="ORF">Tco_0876755</name>
</gene>
<protein>
    <submittedName>
        <fullName evidence="1">Uncharacterized protein</fullName>
    </submittedName>
</protein>
<evidence type="ECO:0000313" key="1">
    <source>
        <dbReference type="EMBL" id="GJT18049.1"/>
    </source>
</evidence>